<gene>
    <name evidence="2" type="ORF">IAA97_07840</name>
</gene>
<organism evidence="2 3">
    <name type="scientific">Candidatus Ornithospirochaeta stercoripullorum</name>
    <dbReference type="NCBI Taxonomy" id="2840899"/>
    <lineage>
        <taxon>Bacteria</taxon>
        <taxon>Pseudomonadati</taxon>
        <taxon>Spirochaetota</taxon>
        <taxon>Spirochaetia</taxon>
        <taxon>Spirochaetales</taxon>
        <taxon>Spirochaetaceae</taxon>
        <taxon>Spirochaetaceae incertae sedis</taxon>
        <taxon>Candidatus Ornithospirochaeta</taxon>
    </lineage>
</organism>
<dbReference type="Proteomes" id="UP000823615">
    <property type="component" value="Unassembled WGS sequence"/>
</dbReference>
<feature type="signal peptide" evidence="1">
    <location>
        <begin position="1"/>
        <end position="23"/>
    </location>
</feature>
<protein>
    <submittedName>
        <fullName evidence="2">Uncharacterized protein</fullName>
    </submittedName>
</protein>
<keyword evidence="1" id="KW-0732">Signal</keyword>
<name>A0A9D9E1B4_9SPIO</name>
<evidence type="ECO:0000313" key="2">
    <source>
        <dbReference type="EMBL" id="MBO8436872.1"/>
    </source>
</evidence>
<evidence type="ECO:0000313" key="3">
    <source>
        <dbReference type="Proteomes" id="UP000823615"/>
    </source>
</evidence>
<dbReference type="EMBL" id="JADIMT010000092">
    <property type="protein sequence ID" value="MBO8436872.1"/>
    <property type="molecule type" value="Genomic_DNA"/>
</dbReference>
<evidence type="ECO:0000256" key="1">
    <source>
        <dbReference type="SAM" id="SignalP"/>
    </source>
</evidence>
<proteinExistence type="predicted"/>
<feature type="chain" id="PRO_5039591329" evidence="1">
    <location>
        <begin position="24"/>
        <end position="163"/>
    </location>
</feature>
<dbReference type="AlphaFoldDB" id="A0A9D9E1B4"/>
<comment type="caution">
    <text evidence="2">The sequence shown here is derived from an EMBL/GenBank/DDBJ whole genome shotgun (WGS) entry which is preliminary data.</text>
</comment>
<reference evidence="2" key="2">
    <citation type="journal article" date="2021" name="PeerJ">
        <title>Extensive microbial diversity within the chicken gut microbiome revealed by metagenomics and culture.</title>
        <authorList>
            <person name="Gilroy R."/>
            <person name="Ravi A."/>
            <person name="Getino M."/>
            <person name="Pursley I."/>
            <person name="Horton D.L."/>
            <person name="Alikhan N.F."/>
            <person name="Baker D."/>
            <person name="Gharbi K."/>
            <person name="Hall N."/>
            <person name="Watson M."/>
            <person name="Adriaenssens E.M."/>
            <person name="Foster-Nyarko E."/>
            <person name="Jarju S."/>
            <person name="Secka A."/>
            <person name="Antonio M."/>
            <person name="Oren A."/>
            <person name="Chaudhuri R.R."/>
            <person name="La Ragione R."/>
            <person name="Hildebrand F."/>
            <person name="Pallen M.J."/>
        </authorList>
    </citation>
    <scope>NUCLEOTIDE SEQUENCE</scope>
    <source>
        <strain evidence="2">7293</strain>
    </source>
</reference>
<sequence length="163" mass="18335">MRKGLILLLLLLPMCLFSAPSFGYSLAPVGVTTPSGSYGGLTVAIIFSPFPEVHAVDLHLSADFSPVPPFFESAALTLSLPLLSTLRNPFSWAFSNPVLWTPTLTVGAQYRMRDEWNLLLGFSPFAFQDKHFIYEAIAPFAVYSIPYKNWGWGMYIFRFSYFF</sequence>
<reference evidence="2" key="1">
    <citation type="submission" date="2020-10" db="EMBL/GenBank/DDBJ databases">
        <authorList>
            <person name="Gilroy R."/>
        </authorList>
    </citation>
    <scope>NUCLEOTIDE SEQUENCE</scope>
    <source>
        <strain evidence="2">7293</strain>
    </source>
</reference>
<accession>A0A9D9E1B4</accession>